<feature type="compositionally biased region" description="Basic residues" evidence="1">
    <location>
        <begin position="106"/>
        <end position="117"/>
    </location>
</feature>
<feature type="compositionally biased region" description="Basic and acidic residues" evidence="1">
    <location>
        <begin position="93"/>
        <end position="105"/>
    </location>
</feature>
<evidence type="ECO:0000313" key="3">
    <source>
        <dbReference type="Proteomes" id="UP000011732"/>
    </source>
</evidence>
<feature type="compositionally biased region" description="Basic residues" evidence="1">
    <location>
        <begin position="142"/>
        <end position="153"/>
    </location>
</feature>
<sequence length="380" mass="41822">MCGVGRAAVTGGRVPPRHQHHRSRQAGRQAEHPVHHGDRQPPSRAETRRAERPRGDALPRPPAAHVQRQAHRQQRQQRERQQLRHRRPGPGDVRGEHEHGHVPGEHHHRRHEHARRGAPREQRLPRLTEQPAHHAGLPPGRRPVHPQGQHHRAGPQQSEPGRQGGLAHLVVDRGGHGQQDRSPGGEQRELPGGPLQHHRPYAPPEVTSVLTVPHGPVHVAEDAAGQRRVEEQRPVVVRHGRAERQPDADAARHQRPAPGAEHGGHQPDAERGGQRGRVDAPHPVDEGAGAEPPEQHGEDDDTGERAEAGAHGGTAEPSEQPADAAPARRRLRRGRLCPGRLPRVRAHAPPSTGRHRASRSVWCTTTRSFPAAQASRRSAR</sequence>
<organism evidence="2 3">
    <name type="scientific">Streptomyces gancidicus BKS 13-15</name>
    <dbReference type="NCBI Taxonomy" id="1284664"/>
    <lineage>
        <taxon>Bacteria</taxon>
        <taxon>Bacillati</taxon>
        <taxon>Actinomycetota</taxon>
        <taxon>Actinomycetes</taxon>
        <taxon>Kitasatosporales</taxon>
        <taxon>Streptomycetaceae</taxon>
        <taxon>Streptomyces</taxon>
        <taxon>Streptomyces pseudogriseolus group</taxon>
    </lineage>
</organism>
<feature type="region of interest" description="Disordered" evidence="1">
    <location>
        <begin position="1"/>
        <end position="380"/>
    </location>
</feature>
<evidence type="ECO:0000256" key="1">
    <source>
        <dbReference type="SAM" id="MobiDB-lite"/>
    </source>
</evidence>
<feature type="compositionally biased region" description="Basic and acidic residues" evidence="1">
    <location>
        <begin position="262"/>
        <end position="285"/>
    </location>
</feature>
<feature type="compositionally biased region" description="Basic and acidic residues" evidence="1">
    <location>
        <begin position="29"/>
        <end position="57"/>
    </location>
</feature>
<dbReference type="Proteomes" id="UP000011732">
    <property type="component" value="Unassembled WGS sequence"/>
</dbReference>
<reference evidence="2 3" key="1">
    <citation type="journal article" date="2013" name="Genome Announc.">
        <title>Draft Genome Sequence of Streptomyces gancidicus Strain BKS 13-15.</title>
        <authorList>
            <person name="Kumar S."/>
            <person name="Kaur N."/>
            <person name="Singh N.K."/>
            <person name="Raghava G.P."/>
            <person name="Mayilraj S."/>
        </authorList>
    </citation>
    <scope>NUCLEOTIDE SEQUENCE [LARGE SCALE GENOMIC DNA]</scope>
    <source>
        <strain evidence="2 3">BKS 13-15</strain>
    </source>
</reference>
<comment type="caution">
    <text evidence="2">The sequence shown here is derived from an EMBL/GenBank/DDBJ whole genome shotgun (WGS) entry which is preliminary data.</text>
</comment>
<feature type="compositionally biased region" description="Basic and acidic residues" evidence="1">
    <location>
        <begin position="219"/>
        <end position="233"/>
    </location>
</feature>
<dbReference type="AlphaFoldDB" id="M3DJK8"/>
<proteinExistence type="predicted"/>
<feature type="compositionally biased region" description="Basic residues" evidence="1">
    <location>
        <begin position="15"/>
        <end position="25"/>
    </location>
</feature>
<evidence type="ECO:0000313" key="2">
    <source>
        <dbReference type="EMBL" id="EMF30130.1"/>
    </source>
</evidence>
<gene>
    <name evidence="2" type="ORF">H114_05854</name>
</gene>
<feature type="compositionally biased region" description="Low complexity" evidence="1">
    <location>
        <begin position="1"/>
        <end position="14"/>
    </location>
</feature>
<keyword evidence="3" id="KW-1185">Reference proteome</keyword>
<feature type="compositionally biased region" description="Basic and acidic residues" evidence="1">
    <location>
        <begin position="240"/>
        <end position="252"/>
    </location>
</feature>
<protein>
    <submittedName>
        <fullName evidence="2">Bifunctional deaminase-reductase-like protein</fullName>
    </submittedName>
</protein>
<name>M3DJK8_STREZ</name>
<feature type="compositionally biased region" description="Basic and acidic residues" evidence="1">
    <location>
        <begin position="170"/>
        <end position="179"/>
    </location>
</feature>
<dbReference type="EMBL" id="AOHP01000040">
    <property type="protein sequence ID" value="EMF30130.1"/>
    <property type="molecule type" value="Genomic_DNA"/>
</dbReference>
<accession>M3DJK8</accession>